<organism evidence="1 2">
    <name type="scientific">marine gamma proteobacterium HTCC2143</name>
    <dbReference type="NCBI Taxonomy" id="247633"/>
    <lineage>
        <taxon>Bacteria</taxon>
        <taxon>Pseudomonadati</taxon>
        <taxon>Pseudomonadota</taxon>
        <taxon>Gammaproteobacteria</taxon>
        <taxon>Cellvibrionales</taxon>
        <taxon>Spongiibacteraceae</taxon>
        <taxon>BD1-7 clade</taxon>
    </lineage>
</organism>
<sequence length="237" mass="26329">MERASEGFNHATIEIGAEEKSRVTTDAIRNTIKLAKLHEQQSGYLAALFESDVANKTHLAIQLPTDNATSCLVDFVISYIDYVPCCIDSVRSIAGDAGINQYAEPFLNLAVDFFLKPPEASLGHTGLSELMDEAYLAHRLIEEMNDQFMVNTSMALVPIDMSLSNLIVHSLIGEPFANELDEAVLYTVEKAMAGETIYNNPKLHDYIALRRLTEGDQPLCRPCLTDQFAINMQFSSY</sequence>
<proteinExistence type="predicted"/>
<dbReference type="STRING" id="247633.GP2143_15716"/>
<dbReference type="eggNOG" id="ENOG5031468">
    <property type="taxonomic scope" value="Bacteria"/>
</dbReference>
<dbReference type="AlphaFoldDB" id="A0Y9B3"/>
<protein>
    <submittedName>
        <fullName evidence="1">Uncharacterized protein</fullName>
    </submittedName>
</protein>
<reference evidence="1 2" key="1">
    <citation type="journal article" date="2010" name="J. Bacteriol.">
        <title>Genome sequence of the oligotrophic marine Gammaproteobacterium HTCC2143, isolated from the Oregon Coast.</title>
        <authorList>
            <person name="Oh H.M."/>
            <person name="Kang I."/>
            <person name="Ferriera S."/>
            <person name="Giovannoni S.J."/>
            <person name="Cho J.C."/>
        </authorList>
    </citation>
    <scope>NUCLEOTIDE SEQUENCE [LARGE SCALE GENOMIC DNA]</scope>
    <source>
        <strain evidence="1 2">HTCC2143</strain>
    </source>
</reference>
<comment type="caution">
    <text evidence="1">The sequence shown here is derived from an EMBL/GenBank/DDBJ whole genome shotgun (WGS) entry which is preliminary data.</text>
</comment>
<name>A0Y9B3_9GAMM</name>
<evidence type="ECO:0000313" key="1">
    <source>
        <dbReference type="EMBL" id="EAW32717.1"/>
    </source>
</evidence>
<keyword evidence="2" id="KW-1185">Reference proteome</keyword>
<accession>A0Y9B3</accession>
<dbReference type="Proteomes" id="UP000004931">
    <property type="component" value="Unassembled WGS sequence"/>
</dbReference>
<evidence type="ECO:0000313" key="2">
    <source>
        <dbReference type="Proteomes" id="UP000004931"/>
    </source>
</evidence>
<gene>
    <name evidence="1" type="ORF">GP2143_15716</name>
</gene>
<dbReference type="EMBL" id="AAVT01000001">
    <property type="protein sequence ID" value="EAW32717.1"/>
    <property type="molecule type" value="Genomic_DNA"/>
</dbReference>